<reference evidence="11 12" key="1">
    <citation type="submission" date="2023-03" db="EMBL/GenBank/DDBJ databases">
        <title>Genome sequence of Lichtheimia ornata CBS 291.66.</title>
        <authorList>
            <person name="Mohabir J.T."/>
            <person name="Shea T.P."/>
            <person name="Kurbessoian T."/>
            <person name="Berby B."/>
            <person name="Fontaine J."/>
            <person name="Livny J."/>
            <person name="Gnirke A."/>
            <person name="Stajich J.E."/>
            <person name="Cuomo C.A."/>
        </authorList>
    </citation>
    <scope>NUCLEOTIDE SEQUENCE [LARGE SCALE GENOMIC DNA]</scope>
    <source>
        <strain evidence="11">CBS 291.66</strain>
    </source>
</reference>
<comment type="function">
    <text evidence="9">Has a role in transport between endoplasmic reticulum and Golgi.</text>
</comment>
<feature type="transmembrane region" description="Helical" evidence="9">
    <location>
        <begin position="279"/>
        <end position="297"/>
    </location>
</feature>
<dbReference type="Pfam" id="PF03878">
    <property type="entry name" value="YIF1"/>
    <property type="match status" value="1"/>
</dbReference>
<keyword evidence="8 9" id="KW-0472">Membrane</keyword>
<keyword evidence="3 9" id="KW-0812">Transmembrane</keyword>
<dbReference type="GO" id="GO:0000139">
    <property type="term" value="C:Golgi membrane"/>
    <property type="evidence" value="ECO:0007669"/>
    <property type="project" value="UniProtKB-SubCell"/>
</dbReference>
<gene>
    <name evidence="11" type="ORF">O0I10_007172</name>
</gene>
<feature type="transmembrane region" description="Helical" evidence="9">
    <location>
        <begin position="220"/>
        <end position="244"/>
    </location>
</feature>
<dbReference type="EMBL" id="JARTCD010000034">
    <property type="protein sequence ID" value="KAJ8657092.1"/>
    <property type="molecule type" value="Genomic_DNA"/>
</dbReference>
<protein>
    <recommendedName>
        <fullName evidence="9">Protein YIF1</fullName>
    </recommendedName>
</protein>
<comment type="similarity">
    <text evidence="1 9">Belongs to the YIF1 family.</text>
</comment>
<feature type="transmembrane region" description="Helical" evidence="9">
    <location>
        <begin position="189"/>
        <end position="208"/>
    </location>
</feature>
<keyword evidence="6 9" id="KW-1133">Transmembrane helix</keyword>
<organism evidence="11 12">
    <name type="scientific">Lichtheimia ornata</name>
    <dbReference type="NCBI Taxonomy" id="688661"/>
    <lineage>
        <taxon>Eukaryota</taxon>
        <taxon>Fungi</taxon>
        <taxon>Fungi incertae sedis</taxon>
        <taxon>Mucoromycota</taxon>
        <taxon>Mucoromycotina</taxon>
        <taxon>Mucoromycetes</taxon>
        <taxon>Mucorales</taxon>
        <taxon>Lichtheimiaceae</taxon>
        <taxon>Lichtheimia</taxon>
    </lineage>
</organism>
<dbReference type="AlphaFoldDB" id="A0AAD7V2U7"/>
<dbReference type="GO" id="GO:0030134">
    <property type="term" value="C:COPII-coated ER to Golgi transport vesicle"/>
    <property type="evidence" value="ECO:0007669"/>
    <property type="project" value="TreeGrafter"/>
</dbReference>
<evidence type="ECO:0000313" key="11">
    <source>
        <dbReference type="EMBL" id="KAJ8657092.1"/>
    </source>
</evidence>
<keyword evidence="12" id="KW-1185">Reference proteome</keyword>
<evidence type="ECO:0000256" key="6">
    <source>
        <dbReference type="ARBA" id="ARBA00022989"/>
    </source>
</evidence>
<evidence type="ECO:0000256" key="3">
    <source>
        <dbReference type="ARBA" id="ARBA00022692"/>
    </source>
</evidence>
<evidence type="ECO:0000256" key="10">
    <source>
        <dbReference type="SAM" id="MobiDB-lite"/>
    </source>
</evidence>
<keyword evidence="2 9" id="KW-0813">Transport</keyword>
<sequence length="342" mass="39175">MYNPQSYQQHPQHRSPPMNTRSPPPLQHPVPQHPIPNFSQGVHQASPHMPHQQQQYQQYQQQQQHAFPPQPHGNYGPSMATPPQQQQQQPGNMYQFSGLNDPTAQIGMQFAGSAVAQGTAYVERNFNRWVDMPTLRHYFNVNNLYVLSKIKLILFPWRHSPWSRAVTRSETGQMEGFRPPREDINSPDLYIPVMAIVTYILLCGLVAGQQGSFHPEQLYVAGWTSIGVIFSELVFTRLGCYFLNIPFEASMLDLVAYSGYKYVCIIVSDLVKLFGAGKWLSWMVFIYTSLSVGFFLLRSMRYVILPDAAAGPSTFNPQRKRRMWFLLMIATLQIVFMFALVN</sequence>
<dbReference type="RefSeq" id="XP_058342005.1">
    <property type="nucleotide sequence ID" value="XM_058487190.1"/>
</dbReference>
<keyword evidence="5 9" id="KW-0653">Protein transport</keyword>
<dbReference type="GO" id="GO:0006888">
    <property type="term" value="P:endoplasmic reticulum to Golgi vesicle-mediated transport"/>
    <property type="evidence" value="ECO:0007669"/>
    <property type="project" value="UniProtKB-UniRule"/>
</dbReference>
<evidence type="ECO:0000256" key="9">
    <source>
        <dbReference type="RuleBase" id="RU368073"/>
    </source>
</evidence>
<evidence type="ECO:0000256" key="1">
    <source>
        <dbReference type="ARBA" id="ARBA00009727"/>
    </source>
</evidence>
<keyword evidence="7 9" id="KW-0333">Golgi apparatus</keyword>
<evidence type="ECO:0000256" key="4">
    <source>
        <dbReference type="ARBA" id="ARBA00022824"/>
    </source>
</evidence>
<dbReference type="GO" id="GO:0005793">
    <property type="term" value="C:endoplasmic reticulum-Golgi intermediate compartment"/>
    <property type="evidence" value="ECO:0007669"/>
    <property type="project" value="UniProtKB-UniRule"/>
</dbReference>
<feature type="compositionally biased region" description="Low complexity" evidence="10">
    <location>
        <begin position="52"/>
        <end position="64"/>
    </location>
</feature>
<feature type="region of interest" description="Disordered" evidence="10">
    <location>
        <begin position="1"/>
        <end position="99"/>
    </location>
</feature>
<dbReference type="PANTHER" id="PTHR14083">
    <property type="entry name" value="YIP1 INTERACTING FACTOR HOMOLOG YIF1 PROTEIN"/>
    <property type="match status" value="1"/>
</dbReference>
<evidence type="ECO:0000256" key="5">
    <source>
        <dbReference type="ARBA" id="ARBA00022927"/>
    </source>
</evidence>
<evidence type="ECO:0000256" key="8">
    <source>
        <dbReference type="ARBA" id="ARBA00023136"/>
    </source>
</evidence>
<feature type="compositionally biased region" description="Pro residues" evidence="10">
    <location>
        <begin position="22"/>
        <end position="34"/>
    </location>
</feature>
<accession>A0AAD7V2U7</accession>
<comment type="subcellular location">
    <subcellularLocation>
        <location evidence="9">Endoplasmic reticulum membrane</location>
        <topology evidence="9">Multi-pass membrane protein</topology>
    </subcellularLocation>
    <subcellularLocation>
        <location evidence="9">Golgi apparatus membrane</location>
        <topology evidence="9">Multi-pass membrane protein</topology>
    </subcellularLocation>
</comment>
<evidence type="ECO:0000256" key="2">
    <source>
        <dbReference type="ARBA" id="ARBA00022448"/>
    </source>
</evidence>
<dbReference type="PANTHER" id="PTHR14083:SF0">
    <property type="entry name" value="YIP1D-INTERACTING FACTOR 1, ISOFORM C"/>
    <property type="match status" value="1"/>
</dbReference>
<dbReference type="GO" id="GO:0015031">
    <property type="term" value="P:protein transport"/>
    <property type="evidence" value="ECO:0007669"/>
    <property type="project" value="UniProtKB-KW"/>
</dbReference>
<dbReference type="InterPro" id="IPR005578">
    <property type="entry name" value="Yif1_fam"/>
</dbReference>
<keyword evidence="4 9" id="KW-0256">Endoplasmic reticulum</keyword>
<feature type="compositionally biased region" description="Polar residues" evidence="10">
    <location>
        <begin position="1"/>
        <end position="10"/>
    </location>
</feature>
<dbReference type="GO" id="GO:0005789">
    <property type="term" value="C:endoplasmic reticulum membrane"/>
    <property type="evidence" value="ECO:0007669"/>
    <property type="project" value="UniProtKB-SubCell"/>
</dbReference>
<evidence type="ECO:0000313" key="12">
    <source>
        <dbReference type="Proteomes" id="UP001234581"/>
    </source>
</evidence>
<dbReference type="GeneID" id="83214581"/>
<feature type="transmembrane region" description="Helical" evidence="9">
    <location>
        <begin position="323"/>
        <end position="341"/>
    </location>
</feature>
<comment type="caution">
    <text evidence="11">The sequence shown here is derived from an EMBL/GenBank/DDBJ whole genome shotgun (WGS) entry which is preliminary data.</text>
</comment>
<evidence type="ECO:0000256" key="7">
    <source>
        <dbReference type="ARBA" id="ARBA00023034"/>
    </source>
</evidence>
<proteinExistence type="inferred from homology"/>
<dbReference type="Proteomes" id="UP001234581">
    <property type="component" value="Unassembled WGS sequence"/>
</dbReference>
<name>A0AAD7V2U7_9FUNG</name>